<name>A0A6L2KF84_TANCI</name>
<dbReference type="AlphaFoldDB" id="A0A6L2KF84"/>
<proteinExistence type="predicted"/>
<dbReference type="EMBL" id="BKCJ010002260">
    <property type="protein sequence ID" value="GEU47357.1"/>
    <property type="molecule type" value="Genomic_DNA"/>
</dbReference>
<protein>
    <submittedName>
        <fullName evidence="1">Uncharacterized protein</fullName>
    </submittedName>
</protein>
<comment type="caution">
    <text evidence="1">The sequence shown here is derived from an EMBL/GenBank/DDBJ whole genome shotgun (WGS) entry which is preliminary data.</text>
</comment>
<organism evidence="1">
    <name type="scientific">Tanacetum cinerariifolium</name>
    <name type="common">Dalmatian daisy</name>
    <name type="synonym">Chrysanthemum cinerariifolium</name>
    <dbReference type="NCBI Taxonomy" id="118510"/>
    <lineage>
        <taxon>Eukaryota</taxon>
        <taxon>Viridiplantae</taxon>
        <taxon>Streptophyta</taxon>
        <taxon>Embryophyta</taxon>
        <taxon>Tracheophyta</taxon>
        <taxon>Spermatophyta</taxon>
        <taxon>Magnoliopsida</taxon>
        <taxon>eudicotyledons</taxon>
        <taxon>Gunneridae</taxon>
        <taxon>Pentapetalae</taxon>
        <taxon>asterids</taxon>
        <taxon>campanulids</taxon>
        <taxon>Asterales</taxon>
        <taxon>Asteraceae</taxon>
        <taxon>Asteroideae</taxon>
        <taxon>Anthemideae</taxon>
        <taxon>Anthemidinae</taxon>
        <taxon>Tanacetum</taxon>
    </lineage>
</organism>
<sequence length="99" mass="11438">MQALLKSFQCTWIVRLGLHHDVARLKEITTGLHHQLNHQWHHHLALSRMLLTEANIVITMTINRRCSNAGSRLSYLAVVKPNILYSSRKVNMVYSRHGT</sequence>
<accession>A0A6L2KF84</accession>
<evidence type="ECO:0000313" key="1">
    <source>
        <dbReference type="EMBL" id="GEU47357.1"/>
    </source>
</evidence>
<gene>
    <name evidence="1" type="ORF">Tci_019335</name>
</gene>
<reference evidence="1" key="1">
    <citation type="journal article" date="2019" name="Sci. Rep.">
        <title>Draft genome of Tanacetum cinerariifolium, the natural source of mosquito coil.</title>
        <authorList>
            <person name="Yamashiro T."/>
            <person name="Shiraishi A."/>
            <person name="Satake H."/>
            <person name="Nakayama K."/>
        </authorList>
    </citation>
    <scope>NUCLEOTIDE SEQUENCE</scope>
</reference>